<dbReference type="AlphaFoldDB" id="A0A3S5BCT5"/>
<gene>
    <name evidence="3" type="ORF">PXEA_LOCUS34214</name>
</gene>
<evidence type="ECO:0000256" key="1">
    <source>
        <dbReference type="SAM" id="MobiDB-lite"/>
    </source>
</evidence>
<accession>A0A3S5BCT5</accession>
<organism evidence="3 4">
    <name type="scientific">Protopolystoma xenopodis</name>
    <dbReference type="NCBI Taxonomy" id="117903"/>
    <lineage>
        <taxon>Eukaryota</taxon>
        <taxon>Metazoa</taxon>
        <taxon>Spiralia</taxon>
        <taxon>Lophotrochozoa</taxon>
        <taxon>Platyhelminthes</taxon>
        <taxon>Monogenea</taxon>
        <taxon>Polyopisthocotylea</taxon>
        <taxon>Polystomatidea</taxon>
        <taxon>Polystomatidae</taxon>
        <taxon>Protopolystoma</taxon>
    </lineage>
</organism>
<keyword evidence="2" id="KW-0812">Transmembrane</keyword>
<comment type="caution">
    <text evidence="3">The sequence shown here is derived from an EMBL/GenBank/DDBJ whole genome shotgun (WGS) entry which is preliminary data.</text>
</comment>
<keyword evidence="2" id="KW-0472">Membrane</keyword>
<dbReference type="Proteomes" id="UP000784294">
    <property type="component" value="Unassembled WGS sequence"/>
</dbReference>
<dbReference type="EMBL" id="CAAALY010266402">
    <property type="protein sequence ID" value="VEL40774.1"/>
    <property type="molecule type" value="Genomic_DNA"/>
</dbReference>
<evidence type="ECO:0000256" key="2">
    <source>
        <dbReference type="SAM" id="Phobius"/>
    </source>
</evidence>
<feature type="region of interest" description="Disordered" evidence="1">
    <location>
        <begin position="194"/>
        <end position="230"/>
    </location>
</feature>
<keyword evidence="2" id="KW-1133">Transmembrane helix</keyword>
<evidence type="ECO:0000313" key="4">
    <source>
        <dbReference type="Proteomes" id="UP000784294"/>
    </source>
</evidence>
<protein>
    <submittedName>
        <fullName evidence="3">Uncharacterized protein</fullName>
    </submittedName>
</protein>
<proteinExistence type="predicted"/>
<keyword evidence="4" id="KW-1185">Reference proteome</keyword>
<feature type="transmembrane region" description="Helical" evidence="2">
    <location>
        <begin position="128"/>
        <end position="148"/>
    </location>
</feature>
<evidence type="ECO:0000313" key="3">
    <source>
        <dbReference type="EMBL" id="VEL40774.1"/>
    </source>
</evidence>
<sequence length="230" mass="24984">MLTDLHHANAYSFIDPNSCCLDCRADQLVLLSSGSSGRNVSSLCTLQSPSLVNEPVFSNDDDHNEVALGSSSLPAHESTNDFSAAPVLGAPHCVSSIYLEAIFFWITRRSASSPLGTISLLLRRLTRVLILFPIGLVGRLFLPILRLLNRRRQSHHCLIANGPPDSNVHLADVLTASLTAGTRTPATASLVRRASSPGLRPSRENLNRQQVSDAEQTNISWRGHRRMASG</sequence>
<feature type="compositionally biased region" description="Polar residues" evidence="1">
    <location>
        <begin position="207"/>
        <end position="220"/>
    </location>
</feature>
<name>A0A3S5BCT5_9PLAT</name>
<reference evidence="3" key="1">
    <citation type="submission" date="2018-11" db="EMBL/GenBank/DDBJ databases">
        <authorList>
            <consortium name="Pathogen Informatics"/>
        </authorList>
    </citation>
    <scope>NUCLEOTIDE SEQUENCE</scope>
</reference>